<protein>
    <submittedName>
        <fullName evidence="2">Uncharacterized protein</fullName>
    </submittedName>
</protein>
<dbReference type="AlphaFoldDB" id="A0A8S4PNU1"/>
<dbReference type="EMBL" id="CAIIXF020000009">
    <property type="protein sequence ID" value="CAH1795728.1"/>
    <property type="molecule type" value="Genomic_DNA"/>
</dbReference>
<evidence type="ECO:0000313" key="3">
    <source>
        <dbReference type="Proteomes" id="UP000749559"/>
    </source>
</evidence>
<feature type="compositionally biased region" description="Basic and acidic residues" evidence="1">
    <location>
        <begin position="487"/>
        <end position="497"/>
    </location>
</feature>
<name>A0A8S4PNU1_OWEFU</name>
<feature type="region of interest" description="Disordered" evidence="1">
    <location>
        <begin position="250"/>
        <end position="500"/>
    </location>
</feature>
<feature type="region of interest" description="Disordered" evidence="1">
    <location>
        <begin position="1"/>
        <end position="195"/>
    </location>
</feature>
<reference evidence="2" key="1">
    <citation type="submission" date="2022-03" db="EMBL/GenBank/DDBJ databases">
        <authorList>
            <person name="Martin C."/>
        </authorList>
    </citation>
    <scope>NUCLEOTIDE SEQUENCE</scope>
</reference>
<evidence type="ECO:0000313" key="2">
    <source>
        <dbReference type="EMBL" id="CAH1795728.1"/>
    </source>
</evidence>
<feature type="compositionally biased region" description="Low complexity" evidence="1">
    <location>
        <begin position="288"/>
        <end position="307"/>
    </location>
</feature>
<organism evidence="2 3">
    <name type="scientific">Owenia fusiformis</name>
    <name type="common">Polychaete worm</name>
    <dbReference type="NCBI Taxonomy" id="6347"/>
    <lineage>
        <taxon>Eukaryota</taxon>
        <taxon>Metazoa</taxon>
        <taxon>Spiralia</taxon>
        <taxon>Lophotrochozoa</taxon>
        <taxon>Annelida</taxon>
        <taxon>Polychaeta</taxon>
        <taxon>Sedentaria</taxon>
        <taxon>Canalipalpata</taxon>
        <taxon>Sabellida</taxon>
        <taxon>Oweniida</taxon>
        <taxon>Oweniidae</taxon>
        <taxon>Owenia</taxon>
    </lineage>
</organism>
<keyword evidence="3" id="KW-1185">Reference proteome</keyword>
<feature type="compositionally biased region" description="Basic and acidic residues" evidence="1">
    <location>
        <begin position="29"/>
        <end position="65"/>
    </location>
</feature>
<feature type="compositionally biased region" description="Basic and acidic residues" evidence="1">
    <location>
        <begin position="10"/>
        <end position="22"/>
    </location>
</feature>
<evidence type="ECO:0000256" key="1">
    <source>
        <dbReference type="SAM" id="MobiDB-lite"/>
    </source>
</evidence>
<proteinExistence type="predicted"/>
<sequence>MPRGRGYYPSRRDRGWNRDDRRKRSNWPSEERGGRSRDRSRGRSRDRSQERSSKWARWDMDRSSSRETVGLLQSLPRQEHRSHPPRSEKDRTPTQPLDNPQPHRSHPPKPEKELKDSTPKQPQENPHPSAGVDPFPRYPPSPKKTLKNMGKPSGHTPSATQTTADDHKASVGKHSPSPQTLGARGRSPSLGQVLSDLHALSTDQASQDIPIQFSGSIRSLMDELSQQMLSGKKDASDSLAGEANSDAIVIPNDLSLDPEEEPLWGVDLRKSKSSTWGKGSEYKSKEFVSSTPTSSTDDYSDTEVTVSARKKNPTTTKSGSALKDSMDKGAKDKDPKRDTSEKSIQPPSDNKKAPAGVSARHKPDIRKGSSGKTPLPPKSDVKKRPTENAPPPSKSDVKQGPIEKVPQPPRSDAKKRSSENAAPPPKTDVKQGPIEKVPLLPKPDVKKLLSTKAMAPPKLDDKQGAIERAMVTPPKSSEQDATVKGGQTKESKDKVGEVRVQSQDPTLILRRVEEVLAPIKVEVRFRYYARDGQVLEDHTLITRYSQLKI</sequence>
<comment type="caution">
    <text evidence="2">The sequence shown here is derived from an EMBL/GenBank/DDBJ whole genome shotgun (WGS) entry which is preliminary data.</text>
</comment>
<feature type="compositionally biased region" description="Basic and acidic residues" evidence="1">
    <location>
        <begin position="77"/>
        <end position="92"/>
    </location>
</feature>
<feature type="compositionally biased region" description="Basic and acidic residues" evidence="1">
    <location>
        <begin position="108"/>
        <end position="118"/>
    </location>
</feature>
<dbReference type="Proteomes" id="UP000749559">
    <property type="component" value="Unassembled WGS sequence"/>
</dbReference>
<gene>
    <name evidence="2" type="ORF">OFUS_LOCUS20224</name>
</gene>
<accession>A0A8S4PNU1</accession>
<feature type="compositionally biased region" description="Basic and acidic residues" evidence="1">
    <location>
        <begin position="324"/>
        <end position="341"/>
    </location>
</feature>